<protein>
    <submittedName>
        <fullName evidence="2">HNH endonuclease</fullName>
    </submittedName>
</protein>
<evidence type="ECO:0000313" key="3">
    <source>
        <dbReference type="Proteomes" id="UP000377803"/>
    </source>
</evidence>
<dbReference type="Proteomes" id="UP000377803">
    <property type="component" value="Chromosome"/>
</dbReference>
<feature type="compositionally biased region" description="Polar residues" evidence="1">
    <location>
        <begin position="56"/>
        <end position="66"/>
    </location>
</feature>
<accession>A0A5Q0UHY2</accession>
<keyword evidence="2" id="KW-0378">Hydrolase</keyword>
<evidence type="ECO:0000256" key="1">
    <source>
        <dbReference type="SAM" id="MobiDB-lite"/>
    </source>
</evidence>
<dbReference type="AlphaFoldDB" id="A0A5Q0UHY2"/>
<reference evidence="3" key="1">
    <citation type="submission" date="2019-05" db="EMBL/GenBank/DDBJ databases">
        <title>Candidatus Nanohalobium constans, a novel model system to study the DPANN nano-sized archaea: genomic and physiological characterization of a nanoarchaeon co-cultured with its chitinotrophic host.</title>
        <authorList>
            <person name="La Cono V."/>
            <person name="Arcadi E."/>
            <person name="Crisafi F."/>
            <person name="Denaro R."/>
            <person name="La Spada G."/>
            <person name="Messina E."/>
            <person name="Smedile F."/>
            <person name="Toshchakov S.V."/>
            <person name="Shevchenko M.A."/>
            <person name="Golyshin P.N."/>
            <person name="Golyshina O.V."/>
            <person name="Ferrer M."/>
            <person name="Rohde M."/>
            <person name="Mushegian A."/>
            <person name="Sorokin D.Y."/>
            <person name="Giuliano L."/>
            <person name="Yakimov M.M."/>
        </authorList>
    </citation>
    <scope>NUCLEOTIDE SEQUENCE [LARGE SCALE GENOMIC DNA]</scope>
    <source>
        <strain evidence="3">LC1Nh</strain>
    </source>
</reference>
<dbReference type="RefSeq" id="WP_153550700.1">
    <property type="nucleotide sequence ID" value="NZ_CP040089.1"/>
</dbReference>
<dbReference type="GO" id="GO:0004519">
    <property type="term" value="F:endonuclease activity"/>
    <property type="evidence" value="ECO:0007669"/>
    <property type="project" value="UniProtKB-KW"/>
</dbReference>
<dbReference type="OrthoDB" id="307841at2157"/>
<keyword evidence="2" id="KW-0540">Nuclease</keyword>
<keyword evidence="2" id="KW-0255">Endonuclease</keyword>
<dbReference type="GeneID" id="42365480"/>
<proteinExistence type="predicted"/>
<dbReference type="Pfam" id="PF18780">
    <property type="entry name" value="HNH_repeat"/>
    <property type="match status" value="1"/>
</dbReference>
<keyword evidence="3" id="KW-1185">Reference proteome</keyword>
<organism evidence="2 3">
    <name type="scientific">Candidatus Nanohalobium constans</name>
    <dbReference type="NCBI Taxonomy" id="2565781"/>
    <lineage>
        <taxon>Archaea</taxon>
        <taxon>Candidatus Nanohalarchaeota</taxon>
        <taxon>Candidatus Nanohalobia</taxon>
        <taxon>Candidatus Nanohalobiales</taxon>
        <taxon>Candidatus Nanohalobiaceae</taxon>
        <taxon>Candidatus Nanohalobium</taxon>
    </lineage>
</organism>
<evidence type="ECO:0000313" key="2">
    <source>
        <dbReference type="EMBL" id="QGA80951.1"/>
    </source>
</evidence>
<sequence length="183" mass="21487">MSYSEKECLDGLRKAEAKLGHSPTIREYNDADFVPSSASTIVEKFGSWNEAKKQAGLSQNRQNSQIEPKPEDVNIPDDKSWSQLSPYQRYYYKNREEEKSRTKERTKKLKKWFKSYKSNFECEKCGEDHRACLDFHHTENKEASVTDLVSRKNTSKKRIKEEIEKCIVLCANCHRKEHHEHAN</sequence>
<feature type="compositionally biased region" description="Basic and acidic residues" evidence="1">
    <location>
        <begin position="68"/>
        <end position="80"/>
    </location>
</feature>
<gene>
    <name evidence="2" type="ORF">LC1Nh_1081</name>
</gene>
<name>A0A5Q0UHY2_9ARCH</name>
<dbReference type="InterPro" id="IPR041025">
    <property type="entry name" value="HNH_repeat"/>
</dbReference>
<feature type="region of interest" description="Disordered" evidence="1">
    <location>
        <begin position="53"/>
        <end position="81"/>
    </location>
</feature>
<dbReference type="EMBL" id="CP040089">
    <property type="protein sequence ID" value="QGA80951.1"/>
    <property type="molecule type" value="Genomic_DNA"/>
</dbReference>
<dbReference type="KEGG" id="ncon:LC1Nh_1081"/>